<gene>
    <name evidence="6" type="ORF">C7402_103170</name>
</gene>
<dbReference type="PANTHER" id="PTHR35528:SF3">
    <property type="entry name" value="BLL1675 PROTEIN"/>
    <property type="match status" value="1"/>
</dbReference>
<evidence type="ECO:0000313" key="7">
    <source>
        <dbReference type="Proteomes" id="UP000245712"/>
    </source>
</evidence>
<dbReference type="InterPro" id="IPR047930">
    <property type="entry name" value="Transpos_IS6"/>
</dbReference>
<evidence type="ECO:0000256" key="3">
    <source>
        <dbReference type="ARBA" id="ARBA00023125"/>
    </source>
</evidence>
<comment type="caution">
    <text evidence="6">The sequence shown here is derived from an EMBL/GenBank/DDBJ whole genome shotgun (WGS) entry which is preliminary data.</text>
</comment>
<dbReference type="PROSITE" id="PS50994">
    <property type="entry name" value="INTEGRASE"/>
    <property type="match status" value="1"/>
</dbReference>
<keyword evidence="7" id="KW-1185">Reference proteome</keyword>
<dbReference type="Pfam" id="PF13610">
    <property type="entry name" value="DDE_Tnp_IS240"/>
    <property type="match status" value="1"/>
</dbReference>
<accession>A0ABX5KSI5</accession>
<dbReference type="InterPro" id="IPR052183">
    <property type="entry name" value="IS_Transposase"/>
</dbReference>
<evidence type="ECO:0000256" key="2">
    <source>
        <dbReference type="ARBA" id="ARBA00022578"/>
    </source>
</evidence>
<dbReference type="InterPro" id="IPR036397">
    <property type="entry name" value="RNaseH_sf"/>
</dbReference>
<dbReference type="SUPFAM" id="SSF53098">
    <property type="entry name" value="Ribonuclease H-like"/>
    <property type="match status" value="1"/>
</dbReference>
<evidence type="ECO:0000313" key="6">
    <source>
        <dbReference type="EMBL" id="PVX85593.1"/>
    </source>
</evidence>
<sequence length="240" mass="27730">MKKTLTPRTTLAPGIARVLKRLHYPLEVMLLCVRWYVAYSLSLRNLEEMLAERDIGVDHSTVHRWVVKLVPLFEKTFRKHKRPVGKNWRVDETYIKVKGSWKYLYHAVDKAGNTIDFLFRARRDKAAALRFFEKAIGQNGSPETVTIDKSGSNEAALNAVNAEREMPIKVRQIKYLNNIVEQDHRAIKRRTRPMLGFKDFNCARVILSGIELMHMIKKDQLQRSGSTSLSAAQQFYSLVS</sequence>
<dbReference type="Gene3D" id="3.30.420.10">
    <property type="entry name" value="Ribonuclease H-like superfamily/Ribonuclease H"/>
    <property type="match status" value="1"/>
</dbReference>
<evidence type="ECO:0000259" key="5">
    <source>
        <dbReference type="PROSITE" id="PS50994"/>
    </source>
</evidence>
<reference evidence="6 7" key="1">
    <citation type="submission" date="2018-05" db="EMBL/GenBank/DDBJ databases">
        <title>Genomic Encyclopedia of Type Strains, Phase IV (KMG-V): Genome sequencing to study the core and pangenomes of soil and plant-associated prokaryotes.</title>
        <authorList>
            <person name="Whitman W."/>
        </authorList>
    </citation>
    <scope>NUCLEOTIDE SEQUENCE [LARGE SCALE GENOMIC DNA]</scope>
    <source>
        <strain evidence="6 7">SCZa-39</strain>
    </source>
</reference>
<organism evidence="6 7">
    <name type="scientific">Paraburkholderia unamae</name>
    <dbReference type="NCBI Taxonomy" id="219649"/>
    <lineage>
        <taxon>Bacteria</taxon>
        <taxon>Pseudomonadati</taxon>
        <taxon>Pseudomonadota</taxon>
        <taxon>Betaproteobacteria</taxon>
        <taxon>Burkholderiales</taxon>
        <taxon>Burkholderiaceae</taxon>
        <taxon>Paraburkholderia</taxon>
    </lineage>
</organism>
<dbReference type="RefSeq" id="WP_116610132.1">
    <property type="nucleotide sequence ID" value="NZ_QEOB01000003.1"/>
</dbReference>
<keyword evidence="4" id="KW-0233">DNA recombination</keyword>
<dbReference type="Proteomes" id="UP000245712">
    <property type="component" value="Unassembled WGS sequence"/>
</dbReference>
<dbReference type="EMBL" id="QEOB01000003">
    <property type="protein sequence ID" value="PVX85593.1"/>
    <property type="molecule type" value="Genomic_DNA"/>
</dbReference>
<dbReference type="NCBIfam" id="NF033587">
    <property type="entry name" value="transpos_IS6"/>
    <property type="match status" value="1"/>
</dbReference>
<evidence type="ECO:0000256" key="4">
    <source>
        <dbReference type="ARBA" id="ARBA00023172"/>
    </source>
</evidence>
<name>A0ABX5KSI5_9BURK</name>
<dbReference type="InterPro" id="IPR032874">
    <property type="entry name" value="DDE_dom"/>
</dbReference>
<comment type="function">
    <text evidence="1">Involved in the transposition of the insertion sequence.</text>
</comment>
<feature type="domain" description="Integrase catalytic" evidence="5">
    <location>
        <begin position="79"/>
        <end position="236"/>
    </location>
</feature>
<dbReference type="InterPro" id="IPR012337">
    <property type="entry name" value="RNaseH-like_sf"/>
</dbReference>
<dbReference type="PANTHER" id="PTHR35528">
    <property type="entry name" value="BLL1675 PROTEIN"/>
    <property type="match status" value="1"/>
</dbReference>
<keyword evidence="2" id="KW-0815">Transposition</keyword>
<dbReference type="InterPro" id="IPR001584">
    <property type="entry name" value="Integrase_cat-core"/>
</dbReference>
<proteinExistence type="predicted"/>
<evidence type="ECO:0000256" key="1">
    <source>
        <dbReference type="ARBA" id="ARBA00002286"/>
    </source>
</evidence>
<protein>
    <submittedName>
        <fullName evidence="6">Transposase-like protein</fullName>
    </submittedName>
</protein>
<keyword evidence="3" id="KW-0238">DNA-binding</keyword>